<feature type="compositionally biased region" description="Polar residues" evidence="2">
    <location>
        <begin position="112"/>
        <end position="126"/>
    </location>
</feature>
<dbReference type="Proteomes" id="UP000002489">
    <property type="component" value="Unassembled WGS sequence"/>
</dbReference>
<protein>
    <submittedName>
        <fullName evidence="3">Uncharacterized protein</fullName>
    </submittedName>
</protein>
<feature type="coiled-coil region" evidence="1">
    <location>
        <begin position="209"/>
        <end position="250"/>
    </location>
</feature>
<accession>A0A0D2Y7E7</accession>
<dbReference type="Gene3D" id="1.20.120.330">
    <property type="entry name" value="Nucleotidyltransferases domain 2"/>
    <property type="match status" value="1"/>
</dbReference>
<gene>
    <name evidence="3" type="primary">28953563</name>
</gene>
<organism evidence="3 4">
    <name type="scientific">Fusarium oxysporum (strain Fo5176)</name>
    <name type="common">Fusarium vascular wilt</name>
    <dbReference type="NCBI Taxonomy" id="660025"/>
    <lineage>
        <taxon>Eukaryota</taxon>
        <taxon>Fungi</taxon>
        <taxon>Dikarya</taxon>
        <taxon>Ascomycota</taxon>
        <taxon>Pezizomycotina</taxon>
        <taxon>Sordariomycetes</taxon>
        <taxon>Hypocreomycetidae</taxon>
        <taxon>Hypocreales</taxon>
        <taxon>Nectriaceae</taxon>
        <taxon>Fusarium</taxon>
        <taxon>Fusarium oxysporum species complex</taxon>
    </lineage>
</organism>
<keyword evidence="1" id="KW-0175">Coiled coil</keyword>
<reference evidence="3" key="2">
    <citation type="submission" date="2025-08" db="UniProtKB">
        <authorList>
            <consortium name="EnsemblFungi"/>
        </authorList>
    </citation>
    <scope>IDENTIFICATION</scope>
    <source>
        <strain evidence="3">4287 / CBS 123668 / FGSC 9935 / NRRL 34936</strain>
    </source>
</reference>
<dbReference type="VEuPathDB" id="FungiDB:FOXG_12209"/>
<reference evidence="4" key="1">
    <citation type="journal article" date="2012" name="Mol. Plant Microbe Interact.">
        <title>A highly conserved effector in Fusarium oxysporum is required for full virulence on Arabidopsis.</title>
        <authorList>
            <person name="Thatcher L.F."/>
            <person name="Gardiner D.M."/>
            <person name="Kazan K."/>
            <person name="Manners J."/>
        </authorList>
    </citation>
    <scope>NUCLEOTIDE SEQUENCE [LARGE SCALE GENOMIC DNA]</scope>
    <source>
        <strain evidence="4">Fo5176</strain>
    </source>
</reference>
<feature type="region of interest" description="Disordered" evidence="2">
    <location>
        <begin position="1"/>
        <end position="126"/>
    </location>
</feature>
<evidence type="ECO:0000313" key="4">
    <source>
        <dbReference type="Proteomes" id="UP000002489"/>
    </source>
</evidence>
<sequence length="324" mass="35390">MHDPAQRKQKFDEIKHHLTGRARTGAGPTVGIPSLRPEHVKRAHYYFPPAHKGHANKSTVEESGNSGAESSAPSSQGLRPNPMTRKRPAAEPLLQASSKQPRHQQMAASDITGDSTQCHPTKHSLSSEFDQYHDRVAGSYQKMIHTLHTLASITKDRLVGEQVDLDSLKSQMRDVTVVTESVTKLKDSISTIKADMAAHASELITSSNLEGAGQELDAAQAYLHQLTKKNEKTQAAISIATEKVERLKAQLGEYTEYIVFIGHMSRLCEAGPKGLKSVVDALSERGAEFEMLIGEGISGGQVSADRWKWKPTRDAGFRASGHGK</sequence>
<feature type="compositionally biased region" description="Low complexity" evidence="2">
    <location>
        <begin position="61"/>
        <end position="75"/>
    </location>
</feature>
<evidence type="ECO:0000256" key="1">
    <source>
        <dbReference type="SAM" id="Coils"/>
    </source>
</evidence>
<evidence type="ECO:0000313" key="3">
    <source>
        <dbReference type="EnsemblFungi" id="FOXG_12209P0"/>
    </source>
</evidence>
<name>A0A0D2Y7E7_FUSOF</name>
<evidence type="ECO:0000256" key="2">
    <source>
        <dbReference type="SAM" id="MobiDB-lite"/>
    </source>
</evidence>
<dbReference type="AlphaFoldDB" id="A0A0D2Y7E7"/>
<feature type="compositionally biased region" description="Basic and acidic residues" evidence="2">
    <location>
        <begin position="1"/>
        <end position="16"/>
    </location>
</feature>
<dbReference type="EnsemblFungi" id="FOXG_12209T0">
    <property type="protein sequence ID" value="FOXG_12209P0"/>
    <property type="gene ID" value="FOXG_12209"/>
</dbReference>
<proteinExistence type="predicted"/>